<feature type="compositionally biased region" description="Basic and acidic residues" evidence="4">
    <location>
        <begin position="623"/>
        <end position="640"/>
    </location>
</feature>
<evidence type="ECO:0000256" key="3">
    <source>
        <dbReference type="PROSITE-ProRule" id="PRU00023"/>
    </source>
</evidence>
<dbReference type="PANTHER" id="PTHR24198">
    <property type="entry name" value="ANKYRIN REPEAT AND PROTEIN KINASE DOMAIN-CONTAINING PROTEIN"/>
    <property type="match status" value="1"/>
</dbReference>
<reference evidence="5 6" key="1">
    <citation type="journal article" date="2018" name="Nat. Ecol. Evol.">
        <title>Pezizomycetes genomes reveal the molecular basis of ectomycorrhizal truffle lifestyle.</title>
        <authorList>
            <person name="Murat C."/>
            <person name="Payen T."/>
            <person name="Noel B."/>
            <person name="Kuo A."/>
            <person name="Morin E."/>
            <person name="Chen J."/>
            <person name="Kohler A."/>
            <person name="Krizsan K."/>
            <person name="Balestrini R."/>
            <person name="Da Silva C."/>
            <person name="Montanini B."/>
            <person name="Hainaut M."/>
            <person name="Levati E."/>
            <person name="Barry K.W."/>
            <person name="Belfiori B."/>
            <person name="Cichocki N."/>
            <person name="Clum A."/>
            <person name="Dockter R.B."/>
            <person name="Fauchery L."/>
            <person name="Guy J."/>
            <person name="Iotti M."/>
            <person name="Le Tacon F."/>
            <person name="Lindquist E.A."/>
            <person name="Lipzen A."/>
            <person name="Malagnac F."/>
            <person name="Mello A."/>
            <person name="Molinier V."/>
            <person name="Miyauchi S."/>
            <person name="Poulain J."/>
            <person name="Riccioni C."/>
            <person name="Rubini A."/>
            <person name="Sitrit Y."/>
            <person name="Splivallo R."/>
            <person name="Traeger S."/>
            <person name="Wang M."/>
            <person name="Zifcakova L."/>
            <person name="Wipf D."/>
            <person name="Zambonelli A."/>
            <person name="Paolocci F."/>
            <person name="Nowrousian M."/>
            <person name="Ottonello S."/>
            <person name="Baldrian P."/>
            <person name="Spatafora J.W."/>
            <person name="Henrissat B."/>
            <person name="Nagy L.G."/>
            <person name="Aury J.M."/>
            <person name="Wincker P."/>
            <person name="Grigoriev I.V."/>
            <person name="Bonfante P."/>
            <person name="Martin F.M."/>
        </authorList>
    </citation>
    <scope>NUCLEOTIDE SEQUENCE [LARGE SCALE GENOMIC DNA]</scope>
    <source>
        <strain evidence="5 6">RN42</strain>
    </source>
</reference>
<dbReference type="Pfam" id="PF12796">
    <property type="entry name" value="Ank_2"/>
    <property type="match status" value="1"/>
</dbReference>
<evidence type="ECO:0000256" key="4">
    <source>
        <dbReference type="SAM" id="MobiDB-lite"/>
    </source>
</evidence>
<sequence>MSMSTFQITPNAPKPLPTELPEIPVPVSDFLKLVSGNPDIPVRTLLEPYLEYEGVIRSYLAQDPNNPLVSDNTVNLLSVFEDGNRPGLTVRARDFDNELQEEKERYIMPLNEDKRKKTGDLAIVGDLQTFRDNFNIFTEGSLANLDWSNVVAAGSSVLTPLLVVPEEHKESKKTLREWYHEKLAPASDIDLFLYGFETEKDALAKIDQIEKTVKDNLLWETVTIRTKNTITIVSQYPNRHVQIVARVYKSISQILTGFDVNCSCFAYDGSRVLANPRAISSCITQCNDIDITRRSPSYENRLAKYAKRGFEIYCPFLDRSRIDPTIFERSYVKTVGLARLLVIEALPQESDREAYSNQRRKEMGRPERPENPYRHHKDRRDKKQYATEEVAEWDFEEHSGYQKFTIPYGKGLNARNIERAFFKKDLILNGEWNDKNKPPYRMVNLHRHPVFFGDFKHVVNDCCGFCPEPLTEEDRKVQEEEDKTYVRGKFHLMTYLEDDPGRQEVGSFNPLSGDDYTEMAYVGTSEQLSNAIVNNDVEYLRDWCNKLSPEDRKLINERDYCGRTPLQLACMTEGINLEVVQILIDNGARLIARMQDGRTALHIAASLGRDDIVRALLKRSAANEEERYAREAKENKRAPAESDDVEMQDVNADAGSDRQAGEDDSGDDSDDDSDRHDFESIHMSEAASEDGFDSHRAQSEGFVDIKKPKDGEMADIDEADAASEEEDDIYNIDIEDWDNNMSPLHHAIIAGKPQVVDTLMSEFGADPRKTLRIYSYDWTGKRRAQSAVMNLALAMHLQGDQIVQMVEALLKAGASTAQSTKIDRITAFQYFVGHASREVLEKIFEFDAPGAISVINHIAGTTSGYAQPFTTPLIVAMLSALDKARLLLEKGAHVNITLGDTLKHLKPAERNSLKALKPELVLIKNCTQPLEVALRGNMSIDWIETLLKAGADPNTIFSLTFQTDETRYRYSSFGQVQDQCKFPRKGYTALTFARSIIQQCKKALDQKLLEADSKENGDKKSEKLYPIPDESVLDKYEDGTWQKEVASRQFKRHIEQVKYANEQLEKGSNNSNEVRLERKKEAVRRELEKWMAVEQLLLEHGAKTYAEAVPEDDKEKDDIPEQQRHNGYYGGYYYGGYRQTNLESFKPNFHFIAPAIGEGNIQSGYIKLYEAIWRGRKEDHSIIRQLCLTTSGEGKDKLPPLRMAVHDQENISPLALAIYRGHYDMVDLILEIVDEQYEPAEQKPVISSRPRYGSPDDDSEDSDGLDVESEGGINEDDFTIEDAAPAPVMVKCDVSPLKFLRNARISNQWTLSKENCDEMWNNYGCAVSLSQSWDALEVAIYRNDLDLVKKLLSSAEVWAKPEEKDARAIGTHFLCDLQQSLSSPSVERLQLALRLSRIEILEELMRSISFGIHIADLVPEDDEETIRKKAASHYPGLSVRGKREKEWVDSAAPRESSRDSDRCKKVAQIAAHSASKATMKWLRSEKPWECFQQYLQSHPEAREVQLLQGQGAALRGLFDKAIGLQTTLLPHIVITGWHGERSAEMLRLLISEDPSLLTAMNDDLLTPALVAVATKNAEAVKVLLELGADFSVRNKNGMNVLHMLLEDMPALKPFKEWIDLFPEQVIDRFWTERMSKNQRTPFAYWLGRCIKHQSSTISMDMFRYLIERSGGKGLDIANSEGNLPIHILFQNSFYEAARLLLEVNPAAIHYENANGRTPVEISRSIYLKNISSHVFQINRSLIQSVPGEPMAYNRPLSDYNDPEAEKLEQEKKAKRIESGEEEVHCKQDNKETHKLALEFVEELKSKGVPMKRRLVSLADANNLARRLAAGEVDMSEAKGRLNWRYQQPVQNTARSDQSVLSLWLHCPTTLESVNKKYTRESTIKDTQAVAAGFSRGGFAHRHYLGRNHGQAEYPPIFME</sequence>
<proteinExistence type="predicted"/>
<name>A0A3N4IVN4_ASCIM</name>
<dbReference type="InterPro" id="IPR002110">
    <property type="entry name" value="Ankyrin_rpt"/>
</dbReference>
<dbReference type="PROSITE" id="PS50088">
    <property type="entry name" value="ANK_REPEAT"/>
    <property type="match status" value="3"/>
</dbReference>
<keyword evidence="2 3" id="KW-0040">ANK repeat</keyword>
<dbReference type="SUPFAM" id="SSF48403">
    <property type="entry name" value="Ankyrin repeat"/>
    <property type="match status" value="2"/>
</dbReference>
<evidence type="ECO:0000313" key="6">
    <source>
        <dbReference type="Proteomes" id="UP000275078"/>
    </source>
</evidence>
<dbReference type="PANTHER" id="PTHR24198:SF165">
    <property type="entry name" value="ANKYRIN REPEAT-CONTAINING PROTEIN-RELATED"/>
    <property type="match status" value="1"/>
</dbReference>
<feature type="region of interest" description="Disordered" evidence="4">
    <location>
        <begin position="623"/>
        <end position="712"/>
    </location>
</feature>
<feature type="repeat" description="ANK" evidence="3">
    <location>
        <begin position="561"/>
        <end position="595"/>
    </location>
</feature>
<dbReference type="PRINTS" id="PR01415">
    <property type="entry name" value="ANKYRIN"/>
</dbReference>
<dbReference type="PROSITE" id="PS50297">
    <property type="entry name" value="ANK_REP_REGION"/>
    <property type="match status" value="3"/>
</dbReference>
<feature type="compositionally biased region" description="Polar residues" evidence="4">
    <location>
        <begin position="1"/>
        <end position="10"/>
    </location>
</feature>
<feature type="region of interest" description="Disordered" evidence="4">
    <location>
        <begin position="1"/>
        <end position="20"/>
    </location>
</feature>
<keyword evidence="1" id="KW-0677">Repeat</keyword>
<dbReference type="EMBL" id="ML119652">
    <property type="protein sequence ID" value="RPA85684.1"/>
    <property type="molecule type" value="Genomic_DNA"/>
</dbReference>
<gene>
    <name evidence="5" type="ORF">BJ508DRAFT_411690</name>
</gene>
<evidence type="ECO:0000313" key="5">
    <source>
        <dbReference type="EMBL" id="RPA85684.1"/>
    </source>
</evidence>
<feature type="compositionally biased region" description="Acidic residues" evidence="4">
    <location>
        <begin position="662"/>
        <end position="672"/>
    </location>
</feature>
<organism evidence="5 6">
    <name type="scientific">Ascobolus immersus RN42</name>
    <dbReference type="NCBI Taxonomy" id="1160509"/>
    <lineage>
        <taxon>Eukaryota</taxon>
        <taxon>Fungi</taxon>
        <taxon>Dikarya</taxon>
        <taxon>Ascomycota</taxon>
        <taxon>Pezizomycotina</taxon>
        <taxon>Pezizomycetes</taxon>
        <taxon>Pezizales</taxon>
        <taxon>Ascobolaceae</taxon>
        <taxon>Ascobolus</taxon>
    </lineage>
</organism>
<dbReference type="InterPro" id="IPR036770">
    <property type="entry name" value="Ankyrin_rpt-contain_sf"/>
</dbReference>
<feature type="region of interest" description="Disordered" evidence="4">
    <location>
        <begin position="1240"/>
        <end position="1274"/>
    </location>
</feature>
<keyword evidence="6" id="KW-1185">Reference proteome</keyword>
<accession>A0A3N4IVN4</accession>
<feature type="region of interest" description="Disordered" evidence="4">
    <location>
        <begin position="352"/>
        <end position="382"/>
    </location>
</feature>
<dbReference type="Proteomes" id="UP000275078">
    <property type="component" value="Unassembled WGS sequence"/>
</dbReference>
<feature type="compositionally biased region" description="Acidic residues" evidence="4">
    <location>
        <begin position="1255"/>
        <end position="1274"/>
    </location>
</feature>
<evidence type="ECO:0000256" key="1">
    <source>
        <dbReference type="ARBA" id="ARBA00022737"/>
    </source>
</evidence>
<dbReference type="STRING" id="1160509.A0A3N4IVN4"/>
<feature type="compositionally biased region" description="Basic and acidic residues" evidence="4">
    <location>
        <begin position="352"/>
        <end position="373"/>
    </location>
</feature>
<dbReference type="OrthoDB" id="539213at2759"/>
<protein>
    <submittedName>
        <fullName evidence="5">Ankyrin</fullName>
    </submittedName>
</protein>
<dbReference type="SMART" id="SM00248">
    <property type="entry name" value="ANK"/>
    <property type="match status" value="10"/>
</dbReference>
<evidence type="ECO:0000256" key="2">
    <source>
        <dbReference type="ARBA" id="ARBA00023043"/>
    </source>
</evidence>
<feature type="compositionally biased region" description="Basic and acidic residues" evidence="4">
    <location>
        <begin position="692"/>
        <end position="712"/>
    </location>
</feature>
<feature type="repeat" description="ANK" evidence="3">
    <location>
        <begin position="1563"/>
        <end position="1595"/>
    </location>
</feature>
<dbReference type="Gene3D" id="1.25.40.20">
    <property type="entry name" value="Ankyrin repeat-containing domain"/>
    <property type="match status" value="4"/>
</dbReference>
<feature type="repeat" description="ANK" evidence="3">
    <location>
        <begin position="596"/>
        <end position="621"/>
    </location>
</feature>
<feature type="compositionally biased region" description="Basic and acidic residues" evidence="4">
    <location>
        <begin position="673"/>
        <end position="682"/>
    </location>
</feature>